<dbReference type="STRING" id="1965070.A0A3S3NYK1"/>
<accession>A0A3S3NYK1</accession>
<dbReference type="Proteomes" id="UP000285301">
    <property type="component" value="Unassembled WGS sequence"/>
</dbReference>
<dbReference type="GO" id="GO:0005737">
    <property type="term" value="C:cytoplasm"/>
    <property type="evidence" value="ECO:0007669"/>
    <property type="project" value="TreeGrafter"/>
</dbReference>
<dbReference type="GO" id="GO:0019781">
    <property type="term" value="F:NEDD8 activating enzyme activity"/>
    <property type="evidence" value="ECO:0007669"/>
    <property type="project" value="UniProtKB-UniRule"/>
</dbReference>
<evidence type="ECO:0000313" key="9">
    <source>
        <dbReference type="Proteomes" id="UP000285301"/>
    </source>
</evidence>
<feature type="compositionally biased region" description="Low complexity" evidence="6">
    <location>
        <begin position="12"/>
        <end position="22"/>
    </location>
</feature>
<evidence type="ECO:0000256" key="5">
    <source>
        <dbReference type="PIRNR" id="PIRNR039099"/>
    </source>
</evidence>
<feature type="region of interest" description="Disordered" evidence="6">
    <location>
        <begin position="1"/>
        <end position="29"/>
    </location>
</feature>
<dbReference type="PANTHER" id="PTHR10953">
    <property type="entry name" value="UBIQUITIN-ACTIVATING ENZYME E1"/>
    <property type="match status" value="1"/>
</dbReference>
<gene>
    <name evidence="8" type="ORF">B4U79_05436</name>
</gene>
<dbReference type="InterPro" id="IPR035985">
    <property type="entry name" value="Ubiquitin-activating_enz"/>
</dbReference>
<comment type="pathway">
    <text evidence="1 5">Protein modification; protein neddylation.</text>
</comment>
<dbReference type="PIRSF" id="PIRSF039099">
    <property type="entry name" value="APP-BP1"/>
    <property type="match status" value="1"/>
</dbReference>
<evidence type="ECO:0000256" key="3">
    <source>
        <dbReference type="ARBA" id="ARBA00015407"/>
    </source>
</evidence>
<organism evidence="8 9">
    <name type="scientific">Dinothrombium tinctorium</name>
    <dbReference type="NCBI Taxonomy" id="1965070"/>
    <lineage>
        <taxon>Eukaryota</taxon>
        <taxon>Metazoa</taxon>
        <taxon>Ecdysozoa</taxon>
        <taxon>Arthropoda</taxon>
        <taxon>Chelicerata</taxon>
        <taxon>Arachnida</taxon>
        <taxon>Acari</taxon>
        <taxon>Acariformes</taxon>
        <taxon>Trombidiformes</taxon>
        <taxon>Prostigmata</taxon>
        <taxon>Anystina</taxon>
        <taxon>Parasitengona</taxon>
        <taxon>Trombidioidea</taxon>
        <taxon>Trombidiidae</taxon>
        <taxon>Dinothrombium</taxon>
    </lineage>
</organism>
<evidence type="ECO:0000256" key="1">
    <source>
        <dbReference type="ARBA" id="ARBA00005032"/>
    </source>
</evidence>
<dbReference type="Pfam" id="PF00899">
    <property type="entry name" value="ThiF"/>
    <property type="match status" value="1"/>
</dbReference>
<dbReference type="InterPro" id="IPR030667">
    <property type="entry name" value="APP-BP1"/>
</dbReference>
<dbReference type="InterPro" id="IPR000594">
    <property type="entry name" value="ThiF_NAD_FAD-bd"/>
</dbReference>
<reference evidence="8 9" key="1">
    <citation type="journal article" date="2018" name="Gigascience">
        <title>Genomes of trombidid mites reveal novel predicted allergens and laterally-transferred genes associated with secondary metabolism.</title>
        <authorList>
            <person name="Dong X."/>
            <person name="Chaisiri K."/>
            <person name="Xia D."/>
            <person name="Armstrong S.D."/>
            <person name="Fang Y."/>
            <person name="Donnelly M.J."/>
            <person name="Kadowaki T."/>
            <person name="McGarry J.W."/>
            <person name="Darby A.C."/>
            <person name="Makepeace B.L."/>
        </authorList>
    </citation>
    <scope>NUCLEOTIDE SEQUENCE [LARGE SCALE GENOMIC DNA]</scope>
    <source>
        <strain evidence="8">UoL-WK</strain>
    </source>
</reference>
<dbReference type="FunFam" id="3.40.50.720:FF:000475">
    <property type="entry name" value="NEDD8-activating enzyme E1 regulatory subunit"/>
    <property type="match status" value="1"/>
</dbReference>
<evidence type="ECO:0000256" key="2">
    <source>
        <dbReference type="ARBA" id="ARBA00006868"/>
    </source>
</evidence>
<dbReference type="AlphaFoldDB" id="A0A3S3NYK1"/>
<evidence type="ECO:0000259" key="7">
    <source>
        <dbReference type="Pfam" id="PF00899"/>
    </source>
</evidence>
<comment type="caution">
    <text evidence="8">The sequence shown here is derived from an EMBL/GenBank/DDBJ whole genome shotgun (WGS) entry which is preliminary data.</text>
</comment>
<dbReference type="PANTHER" id="PTHR10953:SF29">
    <property type="entry name" value="NEDD8-ACTIVATING ENZYME E1 REGULATORY SUBUNIT"/>
    <property type="match status" value="1"/>
</dbReference>
<dbReference type="Gene3D" id="3.40.50.720">
    <property type="entry name" value="NAD(P)-binding Rossmann-like Domain"/>
    <property type="match status" value="2"/>
</dbReference>
<sequence length="581" mass="66086">MTGVNEMLTFQKSPKSPNSPSNESEKSRKYDRQLRLWGEVGQFAIENSNICLINATALGTETLKSLVLPGLGSFTIVDNTKVTDEDIGNNFFLDSESLGKSRAMVATQLLLEMNSDVRGDFVEESVDSLLQANPSFFTNFSVVIATNVWNEKTVCKLSQLLWETNVPLLICYSYGFIGCIRLQIAEHTIIESHPDNFLEDLRLDKPFPELRAFFESNLNIENQTRKDLTHTPYLVLLFKYLKQWQQENNKADDCLPINYKEKAQLKALIKEAMNQFKQSKLWHSDENSVEKELELDNFEEAIKAVNTVLVPSNFIPSETKAILEHPSVSEVMNKKIKNMKFWLLVKSLKEFLANKSEGCLPVRGSLPDMTSDSDRYVKLQKIYSNKAKEDADAVQACLQEVCGTIGMSSEIVSDNTLKKFCKNAHFLRVHETSAFFSEFANEGEKSHHFVSKMRELVNSSDFNGDGTNDFIFYLMIRSVMRFVTLYSRFPGYCSDQVESDINTLKSCFKEFLSDFGLPPLSKDDYIHEMCRYGGCELHSISSFLGGCIAHEIIKLITSQYVPIKNTVIYNAMNSTTTTFDW</sequence>
<name>A0A3S3NYK1_9ACAR</name>
<proteinExistence type="inferred from homology"/>
<comment type="similarity">
    <text evidence="2 5">Belongs to the ubiquitin-activating E1 family. ULA1 subfamily.</text>
</comment>
<dbReference type="OrthoDB" id="1708823at2759"/>
<keyword evidence="9" id="KW-1185">Reference proteome</keyword>
<dbReference type="UniPathway" id="UPA00885"/>
<evidence type="ECO:0000256" key="6">
    <source>
        <dbReference type="SAM" id="MobiDB-lite"/>
    </source>
</evidence>
<dbReference type="CDD" id="cd01493">
    <property type="entry name" value="APPBP1_RUB"/>
    <property type="match status" value="1"/>
</dbReference>
<evidence type="ECO:0000256" key="4">
    <source>
        <dbReference type="ARBA" id="ARBA00022786"/>
    </source>
</evidence>
<dbReference type="GO" id="GO:0045116">
    <property type="term" value="P:protein neddylation"/>
    <property type="evidence" value="ECO:0007669"/>
    <property type="project" value="UniProtKB-UniRule"/>
</dbReference>
<evidence type="ECO:0000313" key="8">
    <source>
        <dbReference type="EMBL" id="RWS04398.1"/>
    </source>
</evidence>
<protein>
    <recommendedName>
        <fullName evidence="3 5">NEDD8-activating enzyme E1 regulatory subunit</fullName>
    </recommendedName>
</protein>
<dbReference type="InterPro" id="IPR045886">
    <property type="entry name" value="ThiF/MoeB/HesA"/>
</dbReference>
<dbReference type="SUPFAM" id="SSF69572">
    <property type="entry name" value="Activating enzymes of the ubiquitin-like proteins"/>
    <property type="match status" value="1"/>
</dbReference>
<dbReference type="EMBL" id="NCKU01005578">
    <property type="protein sequence ID" value="RWS04398.1"/>
    <property type="molecule type" value="Genomic_DNA"/>
</dbReference>
<keyword evidence="4 5" id="KW-0833">Ubl conjugation pathway</keyword>
<feature type="domain" description="THIF-type NAD/FAD binding fold" evidence="7">
    <location>
        <begin position="30"/>
        <end position="575"/>
    </location>
</feature>